<feature type="transmembrane region" description="Helical" evidence="5">
    <location>
        <begin position="119"/>
        <end position="148"/>
    </location>
</feature>
<dbReference type="GO" id="GO:0043190">
    <property type="term" value="C:ATP-binding cassette (ABC) transporter complex"/>
    <property type="evidence" value="ECO:0007669"/>
    <property type="project" value="InterPro"/>
</dbReference>
<dbReference type="InterPro" id="IPR051784">
    <property type="entry name" value="Nod_factor_ABC_transporter"/>
</dbReference>
<dbReference type="GO" id="GO:0140359">
    <property type="term" value="F:ABC-type transporter activity"/>
    <property type="evidence" value="ECO:0007669"/>
    <property type="project" value="InterPro"/>
</dbReference>
<dbReference type="PIRSF" id="PIRSF006648">
    <property type="entry name" value="DrrB"/>
    <property type="match status" value="1"/>
</dbReference>
<keyword evidence="5" id="KW-0813">Transport</keyword>
<dbReference type="InterPro" id="IPR047817">
    <property type="entry name" value="ABC2_TM_bact-type"/>
</dbReference>
<dbReference type="Pfam" id="PF01061">
    <property type="entry name" value="ABC2_membrane"/>
    <property type="match status" value="1"/>
</dbReference>
<evidence type="ECO:0000256" key="2">
    <source>
        <dbReference type="ARBA" id="ARBA00022692"/>
    </source>
</evidence>
<feature type="transmembrane region" description="Helical" evidence="5">
    <location>
        <begin position="154"/>
        <end position="179"/>
    </location>
</feature>
<keyword evidence="8" id="KW-1185">Reference proteome</keyword>
<feature type="transmembrane region" description="Helical" evidence="5">
    <location>
        <begin position="41"/>
        <end position="60"/>
    </location>
</feature>
<sequence length="271" mass="30273">MSNKPETPFHTYKKIFLKRMEQIGAIVEADIRKLSHDPFELLTRMIQPAIWLLIFGQAMAKTKAVPTGSLSYLDYIAPGILAQSILFIAIFYGIALIWERDMGILHKILVTPAPRSILVIGRALAAGIRGLSQIFIIYVISLFLGIHIRFDLTALLGVVVTVMLGGAIFSTFSLIIAAIVKKRERFMGIGQVLTMPLFFASNALYPIEMMPDWLKTLSKINPLTYQVNALRNFMITGSSTVYELANDFAVCILAFLILVVIATKIYPKILY</sequence>
<dbReference type="InterPro" id="IPR000412">
    <property type="entry name" value="ABC_2_transport"/>
</dbReference>
<organism evidence="7 8">
    <name type="scientific">Candidatus Criblamydia sequanensis CRIB-18</name>
    <dbReference type="NCBI Taxonomy" id="1437425"/>
    <lineage>
        <taxon>Bacteria</taxon>
        <taxon>Pseudomonadati</taxon>
        <taxon>Chlamydiota</taxon>
        <taxon>Chlamydiia</taxon>
        <taxon>Parachlamydiales</taxon>
        <taxon>Candidatus Criblamydiaceae</taxon>
        <taxon>Candidatus Criblamydia</taxon>
    </lineage>
</organism>
<gene>
    <name evidence="7" type="ORF">CSEC_2423</name>
</gene>
<dbReference type="PANTHER" id="PTHR43229:SF2">
    <property type="entry name" value="NODULATION PROTEIN J"/>
    <property type="match status" value="1"/>
</dbReference>
<dbReference type="InterPro" id="IPR013525">
    <property type="entry name" value="ABC2_TM"/>
</dbReference>
<evidence type="ECO:0000313" key="7">
    <source>
        <dbReference type="EMBL" id="CDR35229.1"/>
    </source>
</evidence>
<comment type="subcellular location">
    <subcellularLocation>
        <location evidence="5">Cell membrane</location>
        <topology evidence="5">Multi-pass membrane protein</topology>
    </subcellularLocation>
    <subcellularLocation>
        <location evidence="1">Membrane</location>
        <topology evidence="1">Multi-pass membrane protein</topology>
    </subcellularLocation>
</comment>
<protein>
    <recommendedName>
        <fullName evidence="5">Transport permease protein</fullName>
    </recommendedName>
</protein>
<feature type="transmembrane region" description="Helical" evidence="5">
    <location>
        <begin position="244"/>
        <end position="266"/>
    </location>
</feature>
<evidence type="ECO:0000256" key="4">
    <source>
        <dbReference type="ARBA" id="ARBA00023136"/>
    </source>
</evidence>
<keyword evidence="2 5" id="KW-0812">Transmembrane</keyword>
<accession>A0A090E3W9</accession>
<dbReference type="eggNOG" id="COG0842">
    <property type="taxonomic scope" value="Bacteria"/>
</dbReference>
<dbReference type="PANTHER" id="PTHR43229">
    <property type="entry name" value="NODULATION PROTEIN J"/>
    <property type="match status" value="1"/>
</dbReference>
<evidence type="ECO:0000256" key="1">
    <source>
        <dbReference type="ARBA" id="ARBA00004141"/>
    </source>
</evidence>
<feature type="domain" description="ABC transmembrane type-2" evidence="6">
    <location>
        <begin position="39"/>
        <end position="269"/>
    </location>
</feature>
<comment type="similarity">
    <text evidence="5">Belongs to the ABC-2 integral membrane protein family.</text>
</comment>
<dbReference type="PRINTS" id="PR00164">
    <property type="entry name" value="ABC2TRNSPORT"/>
</dbReference>
<keyword evidence="5" id="KW-1003">Cell membrane</keyword>
<dbReference type="Proteomes" id="UP000031552">
    <property type="component" value="Unassembled WGS sequence"/>
</dbReference>
<reference evidence="7" key="1">
    <citation type="submission" date="2013-12" db="EMBL/GenBank/DDBJ databases">
        <authorList>
            <person name="Linke B."/>
        </authorList>
    </citation>
    <scope>NUCLEOTIDE SEQUENCE [LARGE SCALE GENOMIC DNA]</scope>
    <source>
        <strain evidence="7">CRIB-18</strain>
    </source>
</reference>
<evidence type="ECO:0000256" key="5">
    <source>
        <dbReference type="RuleBase" id="RU361157"/>
    </source>
</evidence>
<feature type="transmembrane region" description="Helical" evidence="5">
    <location>
        <begin position="186"/>
        <end position="207"/>
    </location>
</feature>
<dbReference type="AlphaFoldDB" id="A0A090E3W9"/>
<comment type="caution">
    <text evidence="7">The sequence shown here is derived from an EMBL/GenBank/DDBJ whole genome shotgun (WGS) entry which is preliminary data.</text>
</comment>
<proteinExistence type="inferred from homology"/>
<evidence type="ECO:0000256" key="3">
    <source>
        <dbReference type="ARBA" id="ARBA00022989"/>
    </source>
</evidence>
<dbReference type="OrthoDB" id="9788252at2"/>
<name>A0A090E3W9_9BACT</name>
<evidence type="ECO:0000259" key="6">
    <source>
        <dbReference type="PROSITE" id="PS51012"/>
    </source>
</evidence>
<keyword evidence="3 5" id="KW-1133">Transmembrane helix</keyword>
<reference evidence="7" key="2">
    <citation type="submission" date="2014-09" db="EMBL/GenBank/DDBJ databases">
        <title>Criblamydia sequanensis harbors a mega-plasmid encoding arsenite resistance.</title>
        <authorList>
            <person name="Bertelli C."/>
            <person name="Goesmann A."/>
            <person name="Greub G."/>
        </authorList>
    </citation>
    <scope>NUCLEOTIDE SEQUENCE [LARGE SCALE GENOMIC DNA]</scope>
    <source>
        <strain evidence="7">CRIB-18</strain>
    </source>
</reference>
<dbReference type="PROSITE" id="PS51012">
    <property type="entry name" value="ABC_TM2"/>
    <property type="match status" value="1"/>
</dbReference>
<feature type="transmembrane region" description="Helical" evidence="5">
    <location>
        <begin position="80"/>
        <end position="98"/>
    </location>
</feature>
<evidence type="ECO:0000313" key="8">
    <source>
        <dbReference type="Proteomes" id="UP000031552"/>
    </source>
</evidence>
<dbReference type="EMBL" id="CCEJ010000015">
    <property type="protein sequence ID" value="CDR35229.1"/>
    <property type="molecule type" value="Genomic_DNA"/>
</dbReference>
<keyword evidence="4 5" id="KW-0472">Membrane</keyword>
<dbReference type="STRING" id="1437425.CSEC_2423"/>